<protein>
    <submittedName>
        <fullName evidence="2">Integrase core domain protein</fullName>
    </submittedName>
</protein>
<dbReference type="InterPro" id="IPR012337">
    <property type="entry name" value="RNaseH-like_sf"/>
</dbReference>
<dbReference type="GO" id="GO:0004803">
    <property type="term" value="F:transposase activity"/>
    <property type="evidence" value="ECO:0007669"/>
    <property type="project" value="TreeGrafter"/>
</dbReference>
<dbReference type="SUPFAM" id="SSF53098">
    <property type="entry name" value="Ribonuclease H-like"/>
    <property type="match status" value="1"/>
</dbReference>
<keyword evidence="3" id="KW-1185">Reference proteome</keyword>
<dbReference type="AlphaFoldDB" id="A0A5C5X566"/>
<dbReference type="GO" id="GO:0003676">
    <property type="term" value="F:nucleic acid binding"/>
    <property type="evidence" value="ECO:0007669"/>
    <property type="project" value="InterPro"/>
</dbReference>
<dbReference type="NCBIfam" id="NF033563">
    <property type="entry name" value="transpos_IS30"/>
    <property type="match status" value="1"/>
</dbReference>
<sequence>MTLDNGKEFAQHRQVSRHCGIDIYFARLYHAWERGRNESFNGLLRQFFPKGTDFARLSTNTLNDVTNLLNNRSRKRLNDQTSKEVLQDHLTVAIEL</sequence>
<dbReference type="EMBL" id="SIHI01000001">
    <property type="protein sequence ID" value="TWT58060.1"/>
    <property type="molecule type" value="Genomic_DNA"/>
</dbReference>
<accession>A0A5C5X566</accession>
<evidence type="ECO:0000313" key="2">
    <source>
        <dbReference type="EMBL" id="TWT58060.1"/>
    </source>
</evidence>
<evidence type="ECO:0000313" key="3">
    <source>
        <dbReference type="Proteomes" id="UP000317243"/>
    </source>
</evidence>
<dbReference type="GO" id="GO:0032196">
    <property type="term" value="P:transposition"/>
    <property type="evidence" value="ECO:0007669"/>
    <property type="project" value="TreeGrafter"/>
</dbReference>
<dbReference type="InterPro" id="IPR053392">
    <property type="entry name" value="Transposase_IS30-like"/>
</dbReference>
<dbReference type="Gene3D" id="3.30.420.10">
    <property type="entry name" value="Ribonuclease H-like superfamily/Ribonuclease H"/>
    <property type="match status" value="1"/>
</dbReference>
<organism evidence="2 3">
    <name type="scientific">Thalassoglobus neptunius</name>
    <dbReference type="NCBI Taxonomy" id="1938619"/>
    <lineage>
        <taxon>Bacteria</taxon>
        <taxon>Pseudomonadati</taxon>
        <taxon>Planctomycetota</taxon>
        <taxon>Planctomycetia</taxon>
        <taxon>Planctomycetales</taxon>
        <taxon>Planctomycetaceae</taxon>
        <taxon>Thalassoglobus</taxon>
    </lineage>
</organism>
<feature type="domain" description="Integrase catalytic" evidence="1">
    <location>
        <begin position="1"/>
        <end position="90"/>
    </location>
</feature>
<dbReference type="InterPro" id="IPR051917">
    <property type="entry name" value="Transposase-Integrase"/>
</dbReference>
<gene>
    <name evidence="2" type="ORF">KOR42_14300</name>
</gene>
<dbReference type="InterPro" id="IPR001584">
    <property type="entry name" value="Integrase_cat-core"/>
</dbReference>
<dbReference type="PANTHER" id="PTHR10948">
    <property type="entry name" value="TRANSPOSASE"/>
    <property type="match status" value="1"/>
</dbReference>
<dbReference type="GO" id="GO:0005829">
    <property type="term" value="C:cytosol"/>
    <property type="evidence" value="ECO:0007669"/>
    <property type="project" value="TreeGrafter"/>
</dbReference>
<dbReference type="PROSITE" id="PS50994">
    <property type="entry name" value="INTEGRASE"/>
    <property type="match status" value="1"/>
</dbReference>
<dbReference type="GO" id="GO:0015074">
    <property type="term" value="P:DNA integration"/>
    <property type="evidence" value="ECO:0007669"/>
    <property type="project" value="InterPro"/>
</dbReference>
<name>A0A5C5X566_9PLAN</name>
<proteinExistence type="predicted"/>
<dbReference type="InterPro" id="IPR036397">
    <property type="entry name" value="RNaseH_sf"/>
</dbReference>
<evidence type="ECO:0000259" key="1">
    <source>
        <dbReference type="PROSITE" id="PS50994"/>
    </source>
</evidence>
<dbReference type="PANTHER" id="PTHR10948:SF23">
    <property type="entry name" value="TRANSPOSASE INSI FOR INSERTION SEQUENCE ELEMENT IS30A-RELATED"/>
    <property type="match status" value="1"/>
</dbReference>
<comment type="caution">
    <text evidence="2">The sequence shown here is derived from an EMBL/GenBank/DDBJ whole genome shotgun (WGS) entry which is preliminary data.</text>
</comment>
<reference evidence="2 3" key="1">
    <citation type="submission" date="2019-02" db="EMBL/GenBank/DDBJ databases">
        <title>Deep-cultivation of Planctomycetes and their phenomic and genomic characterization uncovers novel biology.</title>
        <authorList>
            <person name="Wiegand S."/>
            <person name="Jogler M."/>
            <person name="Boedeker C."/>
            <person name="Pinto D."/>
            <person name="Vollmers J."/>
            <person name="Rivas-Marin E."/>
            <person name="Kohn T."/>
            <person name="Peeters S.H."/>
            <person name="Heuer A."/>
            <person name="Rast P."/>
            <person name="Oberbeckmann S."/>
            <person name="Bunk B."/>
            <person name="Jeske O."/>
            <person name="Meyerdierks A."/>
            <person name="Storesund J.E."/>
            <person name="Kallscheuer N."/>
            <person name="Luecker S."/>
            <person name="Lage O.M."/>
            <person name="Pohl T."/>
            <person name="Merkel B.J."/>
            <person name="Hornburger P."/>
            <person name="Mueller R.-W."/>
            <person name="Bruemmer F."/>
            <person name="Labrenz M."/>
            <person name="Spormann A.M."/>
            <person name="Op Den Camp H."/>
            <person name="Overmann J."/>
            <person name="Amann R."/>
            <person name="Jetten M.S.M."/>
            <person name="Mascher T."/>
            <person name="Medema M.H."/>
            <person name="Devos D.P."/>
            <person name="Kaster A.-K."/>
            <person name="Ovreas L."/>
            <person name="Rohde M."/>
            <person name="Galperin M.Y."/>
            <person name="Jogler C."/>
        </authorList>
    </citation>
    <scope>NUCLEOTIDE SEQUENCE [LARGE SCALE GENOMIC DNA]</scope>
    <source>
        <strain evidence="2 3">KOR42</strain>
    </source>
</reference>
<dbReference type="Proteomes" id="UP000317243">
    <property type="component" value="Unassembled WGS sequence"/>
</dbReference>